<evidence type="ECO:0000313" key="2">
    <source>
        <dbReference type="Proteomes" id="UP000001055"/>
    </source>
</evidence>
<dbReference type="GeneID" id="5967574"/>
<sequence length="38" mass="4093">MTRRARVAPALAPAKCGCTKVAAGYMRMRRWALGGWGA</sequence>
<dbReference type="EMBL" id="CH445325">
    <property type="protein sequence ID" value="EDP89757.1"/>
    <property type="molecule type" value="Genomic_DNA"/>
</dbReference>
<dbReference type="AlphaFoldDB" id="A9JU01"/>
<name>A9JU01_PHANO</name>
<reference evidence="2" key="1">
    <citation type="journal article" date="2007" name="Plant Cell">
        <title>Dothideomycete-plant interactions illuminated by genome sequencing and EST analysis of the wheat pathogen Stagonospora nodorum.</title>
        <authorList>
            <person name="Hane J.K."/>
            <person name="Lowe R.G."/>
            <person name="Solomon P.S."/>
            <person name="Tan K.C."/>
            <person name="Schoch C.L."/>
            <person name="Spatafora J.W."/>
            <person name="Crous P.W."/>
            <person name="Kodira C."/>
            <person name="Birren B.W."/>
            <person name="Galagan J.E."/>
            <person name="Torriani S.F."/>
            <person name="McDonald B.A."/>
            <person name="Oliver R.P."/>
        </authorList>
    </citation>
    <scope>NUCLEOTIDE SEQUENCE [LARGE SCALE GENOMIC DNA]</scope>
    <source>
        <strain evidence="2">SN15 / ATCC MYA-4574 / FGSC 10173</strain>
    </source>
</reference>
<protein>
    <submittedName>
        <fullName evidence="1">Uncharacterized protein</fullName>
    </submittedName>
</protein>
<dbReference type="Proteomes" id="UP000001055">
    <property type="component" value="Unassembled WGS sequence"/>
</dbReference>
<organism evidence="1 2">
    <name type="scientific">Phaeosphaeria nodorum (strain SN15 / ATCC MYA-4574 / FGSC 10173)</name>
    <name type="common">Glume blotch fungus</name>
    <name type="synonym">Parastagonospora nodorum</name>
    <dbReference type="NCBI Taxonomy" id="321614"/>
    <lineage>
        <taxon>Eukaryota</taxon>
        <taxon>Fungi</taxon>
        <taxon>Dikarya</taxon>
        <taxon>Ascomycota</taxon>
        <taxon>Pezizomycotina</taxon>
        <taxon>Dothideomycetes</taxon>
        <taxon>Pleosporomycetidae</taxon>
        <taxon>Pleosporales</taxon>
        <taxon>Pleosporineae</taxon>
        <taxon>Phaeosphaeriaceae</taxon>
        <taxon>Parastagonospora</taxon>
    </lineage>
</organism>
<dbReference type="HOGENOM" id="CLU_3335790_0_0_1"/>
<dbReference type="RefSeq" id="XP_001791280.1">
    <property type="nucleotide sequence ID" value="XM_001791228.1"/>
</dbReference>
<evidence type="ECO:0000313" key="1">
    <source>
        <dbReference type="EMBL" id="EDP89757.1"/>
    </source>
</evidence>
<dbReference type="InParanoid" id="A9JU01"/>
<dbReference type="KEGG" id="pno:SNOG_20007"/>
<accession>A9JU01</accession>
<proteinExistence type="predicted"/>
<gene>
    <name evidence="1" type="ORF">SNOG_20007</name>
</gene>